<name>B3F5K9_9BILA</name>
<organism evidence="12">
    <name type="scientific">Metaperipatus inae</name>
    <dbReference type="NCBI Taxonomy" id="444703"/>
    <lineage>
        <taxon>Eukaryota</taxon>
        <taxon>Metazoa</taxon>
        <taxon>Ecdysozoa</taxon>
        <taxon>Onychophora</taxon>
        <taxon>Udeonychophora</taxon>
        <taxon>Euonychophora</taxon>
        <taxon>Peripatopsidae</taxon>
        <taxon>Metaperipatus</taxon>
    </lineage>
</organism>
<dbReference type="AlphaFoldDB" id="B3F5K9"/>
<feature type="transmembrane region" description="Helical" evidence="11">
    <location>
        <begin position="24"/>
        <end position="47"/>
    </location>
</feature>
<dbReference type="CTD" id="4539"/>
<keyword evidence="7" id="KW-0520">NAD</keyword>
<evidence type="ECO:0000256" key="7">
    <source>
        <dbReference type="ARBA" id="ARBA00023027"/>
    </source>
</evidence>
<proteinExistence type="inferred from homology"/>
<dbReference type="GO" id="GO:0008137">
    <property type="term" value="F:NADH dehydrogenase (ubiquinone) activity"/>
    <property type="evidence" value="ECO:0007669"/>
    <property type="project" value="UniProtKB-EC"/>
</dbReference>
<evidence type="ECO:0000313" key="12">
    <source>
        <dbReference type="EMBL" id="ABQ95567.1"/>
    </source>
</evidence>
<gene>
    <name evidence="12" type="primary">ND4L</name>
</gene>
<dbReference type="Pfam" id="PF00420">
    <property type="entry name" value="Oxidored_q2"/>
    <property type="match status" value="1"/>
</dbReference>
<dbReference type="GeneID" id="6390803"/>
<keyword evidence="8 11" id="KW-0472">Membrane</keyword>
<accession>B3F5K9</accession>
<comment type="catalytic activity">
    <reaction evidence="10">
        <text>a ubiquinone + NADH + 5 H(+)(in) = a ubiquinol + NAD(+) + 4 H(+)(out)</text>
        <dbReference type="Rhea" id="RHEA:29091"/>
        <dbReference type="Rhea" id="RHEA-COMP:9565"/>
        <dbReference type="Rhea" id="RHEA-COMP:9566"/>
        <dbReference type="ChEBI" id="CHEBI:15378"/>
        <dbReference type="ChEBI" id="CHEBI:16389"/>
        <dbReference type="ChEBI" id="CHEBI:17976"/>
        <dbReference type="ChEBI" id="CHEBI:57540"/>
        <dbReference type="ChEBI" id="CHEBI:57945"/>
        <dbReference type="EC" id="7.1.1.2"/>
    </reaction>
</comment>
<keyword evidence="12" id="KW-0496">Mitochondrion</keyword>
<evidence type="ECO:0000256" key="11">
    <source>
        <dbReference type="SAM" id="Phobius"/>
    </source>
</evidence>
<comment type="similarity">
    <text evidence="2">Belongs to the complex I subunit 4L family.</text>
</comment>
<evidence type="ECO:0000256" key="10">
    <source>
        <dbReference type="ARBA" id="ARBA00049551"/>
    </source>
</evidence>
<dbReference type="EMBL" id="EF624055">
    <property type="protein sequence ID" value="ABQ95567.1"/>
    <property type="molecule type" value="Genomic_DNA"/>
</dbReference>
<comment type="subcellular location">
    <subcellularLocation>
        <location evidence="1">Membrane</location>
        <topology evidence="1">Multi-pass membrane protein</topology>
    </subcellularLocation>
</comment>
<dbReference type="Gene3D" id="1.10.287.3510">
    <property type="match status" value="1"/>
</dbReference>
<evidence type="ECO:0000256" key="4">
    <source>
        <dbReference type="ARBA" id="ARBA00022692"/>
    </source>
</evidence>
<protein>
    <recommendedName>
        <fullName evidence="3">NADH-ubiquinone oxidoreductase chain 4L</fullName>
    </recommendedName>
    <alternativeName>
        <fullName evidence="9">NADH dehydrogenase subunit 4L</fullName>
    </alternativeName>
</protein>
<feature type="transmembrane region" description="Helical" evidence="11">
    <location>
        <begin position="53"/>
        <end position="74"/>
    </location>
</feature>
<geneLocation type="mitochondrion" evidence="12"/>
<keyword evidence="4 11" id="KW-0812">Transmembrane</keyword>
<evidence type="ECO:0000256" key="8">
    <source>
        <dbReference type="ARBA" id="ARBA00023136"/>
    </source>
</evidence>
<dbReference type="GO" id="GO:0016020">
    <property type="term" value="C:membrane"/>
    <property type="evidence" value="ECO:0007669"/>
    <property type="project" value="UniProtKB-SubCell"/>
</dbReference>
<evidence type="ECO:0000256" key="5">
    <source>
        <dbReference type="ARBA" id="ARBA00022967"/>
    </source>
</evidence>
<keyword evidence="6 11" id="KW-1133">Transmembrane helix</keyword>
<keyword evidence="5" id="KW-1278">Translocase</keyword>
<dbReference type="RefSeq" id="YP_001974536.1">
    <property type="nucleotide sequence ID" value="NC_010961.1"/>
</dbReference>
<evidence type="ECO:0000256" key="1">
    <source>
        <dbReference type="ARBA" id="ARBA00004141"/>
    </source>
</evidence>
<dbReference type="InterPro" id="IPR039428">
    <property type="entry name" value="NUOK/Mnh_C1-like"/>
</dbReference>
<evidence type="ECO:0000256" key="3">
    <source>
        <dbReference type="ARBA" id="ARBA00016612"/>
    </source>
</evidence>
<sequence>MTLTPQLLVMIGCASFISKRSHILAILLSLEFIMLNMFWMMNIWLLIMEKEMFLSVVFLSITACEASIGLAILISMMRSHGNDYYNSLSIIL</sequence>
<reference evidence="12" key="1">
    <citation type="submission" date="2007-05" db="EMBL/GenBank/DDBJ databases">
        <title>The complete mitochondrial genome of Metaperipatus inae (Onychophora, Peripatopsidae).</title>
        <authorList>
            <person name="Braband A."/>
            <person name="Mayer G."/>
            <person name="Podsiadlowski L."/>
        </authorList>
    </citation>
    <scope>NUCLEOTIDE SEQUENCE</scope>
</reference>
<evidence type="ECO:0000256" key="2">
    <source>
        <dbReference type="ARBA" id="ARBA00010519"/>
    </source>
</evidence>
<evidence type="ECO:0000256" key="9">
    <source>
        <dbReference type="ARBA" id="ARBA00031586"/>
    </source>
</evidence>
<evidence type="ECO:0000256" key="6">
    <source>
        <dbReference type="ARBA" id="ARBA00022989"/>
    </source>
</evidence>